<evidence type="ECO:0000313" key="2">
    <source>
        <dbReference type="EMBL" id="ARJ69745.1"/>
    </source>
</evidence>
<protein>
    <submittedName>
        <fullName evidence="2">Type I-C CRISPR-associated protein Cas8c/Csd1</fullName>
    </submittedName>
</protein>
<organism evidence="2 3">
    <name type="scientific">Paracoccus contaminans</name>
    <dbReference type="NCBI Taxonomy" id="1945662"/>
    <lineage>
        <taxon>Bacteria</taxon>
        <taxon>Pseudomonadati</taxon>
        <taxon>Pseudomonadota</taxon>
        <taxon>Alphaproteobacteria</taxon>
        <taxon>Rhodobacterales</taxon>
        <taxon>Paracoccaceae</taxon>
        <taxon>Paracoccus</taxon>
    </lineage>
</organism>
<dbReference type="InterPro" id="IPR010144">
    <property type="entry name" value="CRISPR-assoc_prot_Csd1-typ"/>
</dbReference>
<dbReference type="RefSeq" id="WP_085377863.1">
    <property type="nucleotide sequence ID" value="NZ_CP020612.1"/>
</dbReference>
<evidence type="ECO:0000313" key="3">
    <source>
        <dbReference type="Proteomes" id="UP000193017"/>
    </source>
</evidence>
<dbReference type="AlphaFoldDB" id="A0A1W6CY25"/>
<dbReference type="CDD" id="cd09757">
    <property type="entry name" value="Cas8c_I-C"/>
    <property type="match status" value="1"/>
</dbReference>
<dbReference type="KEGG" id="pcon:B0A89_09020"/>
<dbReference type="EMBL" id="CP020612">
    <property type="protein sequence ID" value="ARJ69745.1"/>
    <property type="molecule type" value="Genomic_DNA"/>
</dbReference>
<sequence length="622" mass="67652">MSLLASLVRAYDRLPDAPPYGYSAEKIGFCVLLNPDGSVAGVADLRGDDKKRSPRVLLVPQPPIRTSGKKACFLWDKTAYCLGVTAGNASRAQEEHALFVADHERWLADADDAGLRAFLAFLRTWTPDRFGPPDWDQDLVDQNAVFALAGQHRAGFIHDRQAAKAIWQRIGGERQGRQGACLVSGDMAPIADLHPKIKGVWGAQSAGASLVSFNAEAYESYGHESGDNAPVSQAAAFAYTTVLNRYLTTGSGHRVQIGDASTVFWADCSDAEVAEEAEFWGGAMFGEPSKAGTAEDMAERKIQDKLRAIAAGRPLREVAPQLAEGVRFFIAGLAPNAARVSLRFYWEGSFGTLAQHYAAYSQDVAIEPAPQRRPVSIRAATLRTAPAELHNGTVRYDGERVSRLLAGELLRAIITGGRFPRALLALLVLRIRSDQVLDPIRLALIKGLIVRDMRLDGRLPRRADGTEQGDYLMCADPDDPNVARRLGRLFALFEKAQMAALGDGINSTVKDKFLGAAAATPGRVFPALCIAAENHHLKRLRNGHSDARWIKDADHARRVAAGLGREIGALWASFAEGLPAQHSAEDQGLFLIGYYQERYARRDAAEPGHGSDPDTTLQEQDE</sequence>
<dbReference type="Pfam" id="PF09709">
    <property type="entry name" value="Cas_Csd1"/>
    <property type="match status" value="1"/>
</dbReference>
<keyword evidence="3" id="KW-1185">Reference proteome</keyword>
<evidence type="ECO:0000256" key="1">
    <source>
        <dbReference type="SAM" id="MobiDB-lite"/>
    </source>
</evidence>
<dbReference type="STRING" id="1945662.B0A89_09020"/>
<name>A0A1W6CY25_9RHOB</name>
<accession>A0A1W6CY25</accession>
<feature type="compositionally biased region" description="Polar residues" evidence="1">
    <location>
        <begin position="613"/>
        <end position="622"/>
    </location>
</feature>
<dbReference type="Proteomes" id="UP000193017">
    <property type="component" value="Chromosome"/>
</dbReference>
<feature type="compositionally biased region" description="Basic and acidic residues" evidence="1">
    <location>
        <begin position="602"/>
        <end position="612"/>
    </location>
</feature>
<reference evidence="2 3" key="1">
    <citation type="submission" date="2017-03" db="EMBL/GenBank/DDBJ databases">
        <title>Genome sequence of Paracoccus contaminans isolated from a water microcosm.</title>
        <authorList>
            <person name="Aurass P."/>
            <person name="Karste S."/>
            <person name="Trost E."/>
            <person name="Glaeser S.P."/>
            <person name="Kaempfer P."/>
            <person name="Flieger A."/>
        </authorList>
    </citation>
    <scope>NUCLEOTIDE SEQUENCE [LARGE SCALE GENOMIC DNA]</scope>
    <source>
        <strain evidence="3">RKI 16-01929T\LMG 29738T\CCM 8701T\CIP 111112T</strain>
    </source>
</reference>
<dbReference type="NCBIfam" id="TIGR01863">
    <property type="entry name" value="cas_Csd1"/>
    <property type="match status" value="1"/>
</dbReference>
<gene>
    <name evidence="2" type="ORF">B0A89_09020</name>
</gene>
<dbReference type="OrthoDB" id="9778918at2"/>
<proteinExistence type="predicted"/>
<feature type="region of interest" description="Disordered" evidence="1">
    <location>
        <begin position="602"/>
        <end position="622"/>
    </location>
</feature>